<evidence type="ECO:0000256" key="7">
    <source>
        <dbReference type="ARBA" id="ARBA00022840"/>
    </source>
</evidence>
<dbReference type="InterPro" id="IPR049550">
    <property type="entry name" value="RecD_N"/>
</dbReference>
<dbReference type="PANTHER" id="PTHR43788">
    <property type="entry name" value="DNA2/NAM7 HELICASE FAMILY MEMBER"/>
    <property type="match status" value="1"/>
</dbReference>
<evidence type="ECO:0000256" key="5">
    <source>
        <dbReference type="ARBA" id="ARBA00022806"/>
    </source>
</evidence>
<dbReference type="InterPro" id="IPR006344">
    <property type="entry name" value="RecD"/>
</dbReference>
<evidence type="ECO:0000256" key="8">
    <source>
        <dbReference type="ARBA" id="ARBA00023125"/>
    </source>
</evidence>
<protein>
    <recommendedName>
        <fullName evidence="11">RecBCD enzyme subunit RecD</fullName>
        <ecNumber evidence="11">5.6.2.3</ecNumber>
    </recommendedName>
    <alternativeName>
        <fullName evidence="11">DNA 5'-3' helicase subunit RecD</fullName>
    </alternativeName>
    <alternativeName>
        <fullName evidence="11">Exonuclease V subunit RecD</fullName>
        <shortName evidence="11">ExoV subunit RecD</shortName>
    </alternativeName>
    <alternativeName>
        <fullName evidence="11">Helicase/nuclease RecBCD subunit RecD</fullName>
    </alternativeName>
</protein>
<feature type="domain" description="UvrD-like helicase C-terminal" evidence="12">
    <location>
        <begin position="614"/>
        <end position="660"/>
    </location>
</feature>
<dbReference type="Proteomes" id="UP001556220">
    <property type="component" value="Unassembled WGS sequence"/>
</dbReference>
<reference evidence="14 15" key="1">
    <citation type="submission" date="2024-06" db="EMBL/GenBank/DDBJ databases">
        <authorList>
            <person name="Woo H."/>
        </authorList>
    </citation>
    <scope>NUCLEOTIDE SEQUENCE [LARGE SCALE GENOMIC DNA]</scope>
    <source>
        <strain evidence="14 15">Si-c</strain>
    </source>
</reference>
<sequence>MRHEALSTLFHRALEQQRLRPLDVAFARFLSERDAQIAPALLWLAAVLSRQLADGHLCLDLELLPALATEQDWPADWHALADSLHETGVLRLPASPLLAANREGEPGNAPLVLDGTRLYLRRYWNHERSVAQGILARVARDGAPAAHFADELARLFPQHAGAASAAAGAEGAGGAGRIAAEAAPTAVPVAAPAANPVDWPRIACALAARGAFGVITGGPGTGKTTTVVRLLGLLQTLQLREHAQPLRIRLAAPTGKAAARLNASISAQLARLDVDDAVRATIPAEVVTLHRLLGARPDTRRFRHDARNPLHLDVLVVDEASMIDLEMMAAVLDALPPSARLILLGDKDQLSSVEAGAVLGDLCRRAEAGHYDDATAQWLKATTGDDVGAFVRGDARALDQHIAMLRTSHRFSAASGIGQLARAVNAGDAPAALSLLEAPTPDLAWQPGVDADMLAALAIDGSATPHGDDACGYRHYLDWLRAHRPAAAAGEAAHADWARGALEAFNRFQLLCALRHGPHGVEGLNRQLAAALHARRLIENERDWYEGRPVLLTRNDYSLGLMNGDIGLCLRLPASDGMTGTRLAVAFLATATDRDGGTRLRFVSPSRLADVETAWALTVHKSQGSEFEHTALLLPPEPNAGLTRELLYTGITRARRRFSLVGGAAIVEQTIARRTQRHSGLAVQLQG</sequence>
<evidence type="ECO:0000256" key="1">
    <source>
        <dbReference type="ARBA" id="ARBA00022722"/>
    </source>
</evidence>
<dbReference type="GO" id="GO:0008854">
    <property type="term" value="F:exodeoxyribonuclease V activity"/>
    <property type="evidence" value="ECO:0007669"/>
    <property type="project" value="UniProtKB-EC"/>
</dbReference>
<comment type="function">
    <text evidence="11">A helicase/nuclease that prepares dsDNA breaks (DSB) for recombinational DNA repair. Binds to DSBs and unwinds DNA via a highly rapid and processive ATP-dependent bidirectional helicase activity. Unwinds dsDNA until it encounters a Chi (crossover hotspot instigator) sequence from the 3' direction. Cuts ssDNA a few nucleotides 3' to the Chi site. The properties and activities of the enzyme are changed at Chi. The Chi-altered holoenzyme produces a long 3'-ssDNA overhang and facilitates RecA-binding to the ssDNA for homologous DNA recombination and repair. Holoenzyme degrades any linearized DNA that is unable to undergo homologous recombination. In the holoenzyme this subunit has ssDNA-dependent ATPase and 5'-3' helicase activity. When added to pre-assembled RecBC greatly stimulates nuclease activity and augments holoenzyme processivity. Negatively regulates the RecA-loading ability of RecBCD.</text>
</comment>
<dbReference type="InterPro" id="IPR041851">
    <property type="entry name" value="RecD_N_sf"/>
</dbReference>
<keyword evidence="8 11" id="KW-0238">DNA-binding</keyword>
<dbReference type="InterPro" id="IPR050534">
    <property type="entry name" value="Coronavir_polyprotein_1ab"/>
</dbReference>
<keyword evidence="1 11" id="KW-0540">Nuclease</keyword>
<evidence type="ECO:0000256" key="2">
    <source>
        <dbReference type="ARBA" id="ARBA00022741"/>
    </source>
</evidence>
<comment type="caution">
    <text evidence="14">The sequence shown here is derived from an EMBL/GenBank/DDBJ whole genome shotgun (WGS) entry which is preliminary data.</text>
</comment>
<keyword evidence="3 11" id="KW-0227">DNA damage</keyword>
<dbReference type="Gene3D" id="3.40.50.300">
    <property type="entry name" value="P-loop containing nucleotide triphosphate hydrolases"/>
    <property type="match status" value="3"/>
</dbReference>
<feature type="domain" description="RecBCD enzyme subunit RecD N-terminal" evidence="13">
    <location>
        <begin position="15"/>
        <end position="119"/>
    </location>
</feature>
<evidence type="ECO:0000256" key="11">
    <source>
        <dbReference type="HAMAP-Rule" id="MF_01487"/>
    </source>
</evidence>
<dbReference type="HAMAP" id="MF_01487">
    <property type="entry name" value="RecD"/>
    <property type="match status" value="1"/>
</dbReference>
<evidence type="ECO:0000256" key="3">
    <source>
        <dbReference type="ARBA" id="ARBA00022763"/>
    </source>
</evidence>
<keyword evidence="15" id="KW-1185">Reference proteome</keyword>
<comment type="similarity">
    <text evidence="11">Belongs to the RecD family.</text>
</comment>
<dbReference type="Gene3D" id="1.10.10.1020">
    <property type="entry name" value="RecBCD complex, subunit RecD, N-terminal domain"/>
    <property type="match status" value="1"/>
</dbReference>
<dbReference type="EC" id="5.6.2.3" evidence="11"/>
<keyword evidence="4 11" id="KW-0378">Hydrolase</keyword>
<gene>
    <name evidence="11 14" type="primary">recD</name>
    <name evidence="14" type="ORF">ABQJ54_14915</name>
</gene>
<evidence type="ECO:0000313" key="15">
    <source>
        <dbReference type="Proteomes" id="UP001556220"/>
    </source>
</evidence>
<evidence type="ECO:0000256" key="6">
    <source>
        <dbReference type="ARBA" id="ARBA00022839"/>
    </source>
</evidence>
<organism evidence="14 15">
    <name type="scientific">Rhodanobacter lycopersici</name>
    <dbReference type="NCBI Taxonomy" id="3162487"/>
    <lineage>
        <taxon>Bacteria</taxon>
        <taxon>Pseudomonadati</taxon>
        <taxon>Pseudomonadota</taxon>
        <taxon>Gammaproteobacteria</taxon>
        <taxon>Lysobacterales</taxon>
        <taxon>Rhodanobacteraceae</taxon>
        <taxon>Rhodanobacter</taxon>
    </lineage>
</organism>
<keyword evidence="7 11" id="KW-0067">ATP-binding</keyword>
<proteinExistence type="inferred from homology"/>
<dbReference type="NCBIfam" id="TIGR01447">
    <property type="entry name" value="recD"/>
    <property type="match status" value="1"/>
</dbReference>
<evidence type="ECO:0000256" key="10">
    <source>
        <dbReference type="ARBA" id="ARBA00023235"/>
    </source>
</evidence>
<keyword evidence="6 11" id="KW-0269">Exonuclease</keyword>
<keyword evidence="2 11" id="KW-0547">Nucleotide-binding</keyword>
<evidence type="ECO:0000256" key="4">
    <source>
        <dbReference type="ARBA" id="ARBA00022801"/>
    </source>
</evidence>
<dbReference type="Pfam" id="PF13538">
    <property type="entry name" value="UvrD_C_2"/>
    <property type="match status" value="1"/>
</dbReference>
<dbReference type="RefSeq" id="WP_367855106.1">
    <property type="nucleotide sequence ID" value="NZ_JBFOHK010000004.1"/>
</dbReference>
<dbReference type="CDD" id="cd18809">
    <property type="entry name" value="SF1_C_RecD"/>
    <property type="match status" value="1"/>
</dbReference>
<comment type="catalytic activity">
    <reaction evidence="11">
        <text>ATP + H2O = ADP + phosphate + H(+)</text>
        <dbReference type="Rhea" id="RHEA:13065"/>
        <dbReference type="ChEBI" id="CHEBI:15377"/>
        <dbReference type="ChEBI" id="CHEBI:15378"/>
        <dbReference type="ChEBI" id="CHEBI:30616"/>
        <dbReference type="ChEBI" id="CHEBI:43474"/>
        <dbReference type="ChEBI" id="CHEBI:456216"/>
        <dbReference type="EC" id="5.6.2.3"/>
    </reaction>
</comment>
<dbReference type="Pfam" id="PF21185">
    <property type="entry name" value="RecD_N"/>
    <property type="match status" value="1"/>
</dbReference>
<name>A0ABV3QGR9_9GAMM</name>
<dbReference type="SUPFAM" id="SSF52540">
    <property type="entry name" value="P-loop containing nucleoside triphosphate hydrolases"/>
    <property type="match status" value="2"/>
</dbReference>
<dbReference type="Pfam" id="PF13245">
    <property type="entry name" value="AAA_19"/>
    <property type="match status" value="1"/>
</dbReference>
<accession>A0ABV3QGR9</accession>
<comment type="miscellaneous">
    <text evidence="11">In the RecBCD complex, RecB has a slow 3'-5' helicase, an exonuclease activity and loads RecA onto ssDNA, RecD has a fast 5'-3' helicase activity, while RecC stimulates the ATPase and processivity of the RecB helicase and contributes to recognition of the Chi site.</text>
</comment>
<dbReference type="InterPro" id="IPR027417">
    <property type="entry name" value="P-loop_NTPase"/>
</dbReference>
<keyword evidence="5 11" id="KW-0347">Helicase</keyword>
<dbReference type="EMBL" id="JBFOHK010000004">
    <property type="protein sequence ID" value="MEW9573046.1"/>
    <property type="molecule type" value="Genomic_DNA"/>
</dbReference>
<dbReference type="InterPro" id="IPR027785">
    <property type="entry name" value="UvrD-like_helicase_C"/>
</dbReference>
<evidence type="ECO:0000256" key="9">
    <source>
        <dbReference type="ARBA" id="ARBA00023204"/>
    </source>
</evidence>
<dbReference type="CDD" id="cd17933">
    <property type="entry name" value="DEXSc_RecD-like"/>
    <property type="match status" value="1"/>
</dbReference>
<keyword evidence="9 11" id="KW-0234">DNA repair</keyword>
<evidence type="ECO:0000313" key="14">
    <source>
        <dbReference type="EMBL" id="MEW9573046.1"/>
    </source>
</evidence>
<evidence type="ECO:0000259" key="13">
    <source>
        <dbReference type="Pfam" id="PF21185"/>
    </source>
</evidence>
<feature type="binding site" evidence="11">
    <location>
        <begin position="217"/>
        <end position="224"/>
    </location>
    <ligand>
        <name>ATP</name>
        <dbReference type="ChEBI" id="CHEBI:30616"/>
    </ligand>
</feature>
<dbReference type="PANTHER" id="PTHR43788:SF6">
    <property type="entry name" value="DNA HELICASE B"/>
    <property type="match status" value="1"/>
</dbReference>
<evidence type="ECO:0000259" key="12">
    <source>
        <dbReference type="Pfam" id="PF13538"/>
    </source>
</evidence>
<keyword evidence="10 11" id="KW-0413">Isomerase</keyword>
<comment type="subunit">
    <text evidence="11">Heterotrimer of RecB, RecC and RecD. All subunits contribute to DNA-binding.</text>
</comment>